<keyword evidence="6" id="KW-1185">Reference proteome</keyword>
<dbReference type="PANTHER" id="PTHR30024">
    <property type="entry name" value="ALIPHATIC SULFONATES-BINDING PROTEIN-RELATED"/>
    <property type="match status" value="1"/>
</dbReference>
<gene>
    <name evidence="5" type="ORF">SaccyDRAFT_4538</name>
</gene>
<evidence type="ECO:0000313" key="6">
    <source>
        <dbReference type="Proteomes" id="UP000002791"/>
    </source>
</evidence>
<dbReference type="Gene3D" id="3.40.190.10">
    <property type="entry name" value="Periplasmic binding protein-like II"/>
    <property type="match status" value="2"/>
</dbReference>
<evidence type="ECO:0000259" key="4">
    <source>
        <dbReference type="Pfam" id="PF09084"/>
    </source>
</evidence>
<comment type="similarity">
    <text evidence="2">Belongs to the bacterial solute-binding protein SsuA/TauA family.</text>
</comment>
<protein>
    <submittedName>
        <fullName evidence="5">ABC-type nitrate/sulfonate/bicarbonate transport system, periplasmic component</fullName>
    </submittedName>
</protein>
<dbReference type="STRING" id="882082.SaccyDRAFT_4538"/>
<dbReference type="EMBL" id="CM001440">
    <property type="protein sequence ID" value="EHR63346.1"/>
    <property type="molecule type" value="Genomic_DNA"/>
</dbReference>
<proteinExistence type="inferred from homology"/>
<dbReference type="Pfam" id="PF09084">
    <property type="entry name" value="NMT1"/>
    <property type="match status" value="1"/>
</dbReference>
<dbReference type="GO" id="GO:0042597">
    <property type="term" value="C:periplasmic space"/>
    <property type="evidence" value="ECO:0007669"/>
    <property type="project" value="UniProtKB-SubCell"/>
</dbReference>
<dbReference type="PANTHER" id="PTHR30024:SF47">
    <property type="entry name" value="TAURINE-BINDING PERIPLASMIC PROTEIN"/>
    <property type="match status" value="1"/>
</dbReference>
<dbReference type="eggNOG" id="COG0715">
    <property type="taxonomic scope" value="Bacteria"/>
</dbReference>
<feature type="domain" description="SsuA/THI5-like" evidence="4">
    <location>
        <begin position="50"/>
        <end position="253"/>
    </location>
</feature>
<name>H5XQ80_9PSEU</name>
<dbReference type="HOGENOM" id="CLU_028871_5_1_11"/>
<keyword evidence="3" id="KW-0732">Signal</keyword>
<evidence type="ECO:0000256" key="1">
    <source>
        <dbReference type="ARBA" id="ARBA00004418"/>
    </source>
</evidence>
<reference evidence="5 6" key="1">
    <citation type="submission" date="2011-11" db="EMBL/GenBank/DDBJ databases">
        <title>The Noncontiguous Finished sequence of Saccharomonospora cyanea NA-134.</title>
        <authorList>
            <consortium name="US DOE Joint Genome Institute"/>
            <person name="Lucas S."/>
            <person name="Han J."/>
            <person name="Lapidus A."/>
            <person name="Cheng J.-F."/>
            <person name="Goodwin L."/>
            <person name="Pitluck S."/>
            <person name="Peters L."/>
            <person name="Ovchinnikova G."/>
            <person name="Lu M."/>
            <person name="Detter J.C."/>
            <person name="Han C."/>
            <person name="Tapia R."/>
            <person name="Land M."/>
            <person name="Hauser L."/>
            <person name="Kyrpides N."/>
            <person name="Ivanova N."/>
            <person name="Pagani I."/>
            <person name="Brambilla E.-M."/>
            <person name="Klenk H.-P."/>
            <person name="Woyke T."/>
        </authorList>
    </citation>
    <scope>NUCLEOTIDE SEQUENCE [LARGE SCALE GENOMIC DNA]</scope>
    <source>
        <strain evidence="5 6">NA-134</strain>
    </source>
</reference>
<comment type="subcellular location">
    <subcellularLocation>
        <location evidence="1">Periplasm</location>
    </subcellularLocation>
</comment>
<dbReference type="SUPFAM" id="SSF53850">
    <property type="entry name" value="Periplasmic binding protein-like II"/>
    <property type="match status" value="1"/>
</dbReference>
<evidence type="ECO:0000256" key="2">
    <source>
        <dbReference type="ARBA" id="ARBA00010742"/>
    </source>
</evidence>
<sequence>MRTHGRAIFVLAVVLLLGSCSLFTETEESSAPRPEKARLVVGVGNVVETAPLRLGVSEGLFRRGGLEVELAELDEDDDPVSLLTEQEVDVVFASDVALFRAAAEGTEISLQGEAYVAGTGSMALVTLPGTAYTDPGKLPAPRIAVPTRDGLGSLTSRSALKAAGVDPTKITFQVVPFDGMVDALRSGQVDAAWMVEPYLTTAQKEHGARVLADCAHGATESFPMSSYATTEQFSSANPRTLTLFRELLAKAQQKGADSGTVRRSLPRLTDIDDVTASVVSLGSYPQAVHAERLQRVADLMHGSGLLSERLDVASLVPKGELP</sequence>
<dbReference type="PROSITE" id="PS51257">
    <property type="entry name" value="PROKAR_LIPOPROTEIN"/>
    <property type="match status" value="1"/>
</dbReference>
<evidence type="ECO:0000313" key="5">
    <source>
        <dbReference type="EMBL" id="EHR63346.1"/>
    </source>
</evidence>
<dbReference type="OrthoDB" id="8892982at2"/>
<dbReference type="RefSeq" id="WP_005459583.1">
    <property type="nucleotide sequence ID" value="NZ_CM001440.1"/>
</dbReference>
<accession>H5XQ80</accession>
<dbReference type="InterPro" id="IPR015168">
    <property type="entry name" value="SsuA/THI5"/>
</dbReference>
<dbReference type="Proteomes" id="UP000002791">
    <property type="component" value="Chromosome"/>
</dbReference>
<dbReference type="AlphaFoldDB" id="H5XQ80"/>
<evidence type="ECO:0000256" key="3">
    <source>
        <dbReference type="ARBA" id="ARBA00022729"/>
    </source>
</evidence>
<organism evidence="5 6">
    <name type="scientific">Saccharomonospora cyanea NA-134</name>
    <dbReference type="NCBI Taxonomy" id="882082"/>
    <lineage>
        <taxon>Bacteria</taxon>
        <taxon>Bacillati</taxon>
        <taxon>Actinomycetota</taxon>
        <taxon>Actinomycetes</taxon>
        <taxon>Pseudonocardiales</taxon>
        <taxon>Pseudonocardiaceae</taxon>
        <taxon>Saccharomonospora</taxon>
    </lineage>
</organism>